<gene>
    <name evidence="11" type="ORF">C3Y92_18235</name>
</gene>
<dbReference type="KEGG" id="dcb:C3Y92_18235"/>
<dbReference type="GO" id="GO:0005886">
    <property type="term" value="C:plasma membrane"/>
    <property type="evidence" value="ECO:0007669"/>
    <property type="project" value="UniProtKB-SubCell"/>
</dbReference>
<dbReference type="Pfam" id="PF00873">
    <property type="entry name" value="ACR_tran"/>
    <property type="match status" value="1"/>
</dbReference>
<feature type="transmembrane region" description="Helical" evidence="9">
    <location>
        <begin position="897"/>
        <end position="917"/>
    </location>
</feature>
<feature type="transmembrane region" description="Helical" evidence="9">
    <location>
        <begin position="12"/>
        <end position="33"/>
    </location>
</feature>
<comment type="subcellular location">
    <subcellularLocation>
        <location evidence="1">Cell inner membrane</location>
        <topology evidence="1">Multi-pass membrane protein</topology>
    </subcellularLocation>
</comment>
<keyword evidence="7 9" id="KW-1133">Transmembrane helix</keyword>
<proteinExistence type="inferred from homology"/>
<evidence type="ECO:0000256" key="3">
    <source>
        <dbReference type="ARBA" id="ARBA00022448"/>
    </source>
</evidence>
<evidence type="ECO:0000256" key="7">
    <source>
        <dbReference type="ARBA" id="ARBA00022989"/>
    </source>
</evidence>
<dbReference type="Gene3D" id="3.30.70.1430">
    <property type="entry name" value="Multidrug efflux transporter AcrB pore domain"/>
    <property type="match status" value="2"/>
</dbReference>
<keyword evidence="3" id="KW-0813">Transport</keyword>
<evidence type="ECO:0000256" key="6">
    <source>
        <dbReference type="ARBA" id="ARBA00022692"/>
    </source>
</evidence>
<feature type="transmembrane region" description="Helical" evidence="9">
    <location>
        <begin position="924"/>
        <end position="948"/>
    </location>
</feature>
<dbReference type="PRINTS" id="PR00702">
    <property type="entry name" value="ACRIFLAVINRP"/>
</dbReference>
<dbReference type="PROSITE" id="PS50156">
    <property type="entry name" value="SSD"/>
    <property type="match status" value="1"/>
</dbReference>
<evidence type="ECO:0000256" key="2">
    <source>
        <dbReference type="ARBA" id="ARBA00010942"/>
    </source>
</evidence>
<dbReference type="SUPFAM" id="SSF82714">
    <property type="entry name" value="Multidrug efflux transporter AcrB TolC docking domain, DN and DC subdomains"/>
    <property type="match status" value="2"/>
</dbReference>
<dbReference type="Proteomes" id="UP000293296">
    <property type="component" value="Chromosome"/>
</dbReference>
<dbReference type="OrthoDB" id="9759330at2"/>
<feature type="transmembrane region" description="Helical" evidence="9">
    <location>
        <begin position="367"/>
        <end position="388"/>
    </location>
</feature>
<dbReference type="AlphaFoldDB" id="A0A4P6I4X7"/>
<keyword evidence="5" id="KW-0997">Cell inner membrane</keyword>
<dbReference type="SUPFAM" id="SSF82693">
    <property type="entry name" value="Multidrug efflux transporter AcrB pore domain, PN1, PN2, PC1 and PC2 subdomains"/>
    <property type="match status" value="4"/>
</dbReference>
<feature type="transmembrane region" description="Helical" evidence="9">
    <location>
        <begin position="471"/>
        <end position="498"/>
    </location>
</feature>
<dbReference type="InterPro" id="IPR004764">
    <property type="entry name" value="MdtF-like"/>
</dbReference>
<evidence type="ECO:0000259" key="10">
    <source>
        <dbReference type="PROSITE" id="PS50156"/>
    </source>
</evidence>
<feature type="transmembrane region" description="Helical" evidence="9">
    <location>
        <begin position="873"/>
        <end position="891"/>
    </location>
</feature>
<evidence type="ECO:0000256" key="9">
    <source>
        <dbReference type="SAM" id="Phobius"/>
    </source>
</evidence>
<keyword evidence="12" id="KW-1185">Reference proteome</keyword>
<dbReference type="PANTHER" id="PTHR32063:SF11">
    <property type="entry name" value="CATION OR DRUG EFFLUX SYSTEM PROTEIN"/>
    <property type="match status" value="1"/>
</dbReference>
<dbReference type="Gene3D" id="3.30.70.1320">
    <property type="entry name" value="Multidrug efflux transporter AcrB pore domain like"/>
    <property type="match status" value="1"/>
</dbReference>
<feature type="transmembrane region" description="Helical" evidence="9">
    <location>
        <begin position="394"/>
        <end position="414"/>
    </location>
</feature>
<keyword evidence="6 9" id="KW-0812">Transmembrane</keyword>
<dbReference type="FunFam" id="1.20.1640.10:FF:000001">
    <property type="entry name" value="Efflux pump membrane transporter"/>
    <property type="match status" value="1"/>
</dbReference>
<dbReference type="Gene3D" id="3.30.70.1440">
    <property type="entry name" value="Multidrug efflux transporter AcrB pore domain"/>
    <property type="match status" value="1"/>
</dbReference>
<evidence type="ECO:0000313" key="11">
    <source>
        <dbReference type="EMBL" id="QAZ69069.1"/>
    </source>
</evidence>
<name>A0A4P6I4X7_9BACT</name>
<evidence type="ECO:0000256" key="5">
    <source>
        <dbReference type="ARBA" id="ARBA00022519"/>
    </source>
</evidence>
<feature type="transmembrane region" description="Helical" evidence="9">
    <location>
        <begin position="341"/>
        <end position="360"/>
    </location>
</feature>
<reference evidence="11 12" key="1">
    <citation type="submission" date="2018-02" db="EMBL/GenBank/DDBJ databases">
        <title>Genome sequence of Desulfovibrio carbinolicus DSM 3852.</title>
        <authorList>
            <person name="Wilbanks E."/>
            <person name="Skennerton C.T."/>
            <person name="Orphan V.J."/>
        </authorList>
    </citation>
    <scope>NUCLEOTIDE SEQUENCE [LARGE SCALE GENOMIC DNA]</scope>
    <source>
        <strain evidence="11 12">DSM 3852</strain>
    </source>
</reference>
<dbReference type="PANTHER" id="PTHR32063">
    <property type="match status" value="1"/>
</dbReference>
<organism evidence="11 12">
    <name type="scientific">Solidesulfovibrio carbinolicus</name>
    <dbReference type="NCBI Taxonomy" id="296842"/>
    <lineage>
        <taxon>Bacteria</taxon>
        <taxon>Pseudomonadati</taxon>
        <taxon>Thermodesulfobacteriota</taxon>
        <taxon>Desulfovibrionia</taxon>
        <taxon>Desulfovibrionales</taxon>
        <taxon>Desulfovibrionaceae</taxon>
        <taxon>Solidesulfovibrio</taxon>
    </lineage>
</organism>
<keyword evidence="4" id="KW-1003">Cell membrane</keyword>
<dbReference type="InterPro" id="IPR027463">
    <property type="entry name" value="AcrB_DN_DC_subdom"/>
</dbReference>
<feature type="transmembrane region" description="Helical" evidence="9">
    <location>
        <begin position="435"/>
        <end position="459"/>
    </location>
</feature>
<dbReference type="SUPFAM" id="SSF82866">
    <property type="entry name" value="Multidrug efflux transporter AcrB transmembrane domain"/>
    <property type="match status" value="2"/>
</dbReference>
<comment type="similarity">
    <text evidence="2">Belongs to the resistance-nodulation-cell division (RND) (TC 2.A.6) family.</text>
</comment>
<keyword evidence="8 9" id="KW-0472">Membrane</keyword>
<feature type="transmembrane region" description="Helical" evidence="9">
    <location>
        <begin position="537"/>
        <end position="555"/>
    </location>
</feature>
<evidence type="ECO:0000313" key="12">
    <source>
        <dbReference type="Proteomes" id="UP000293296"/>
    </source>
</evidence>
<evidence type="ECO:0000256" key="1">
    <source>
        <dbReference type="ARBA" id="ARBA00004429"/>
    </source>
</evidence>
<feature type="domain" description="SSD" evidence="10">
    <location>
        <begin position="370"/>
        <end position="496"/>
    </location>
</feature>
<sequence>MVNFFIDRPVFSAVISIVITLVGAICILTLPIAQYPQIVPPTVQVSATYDGASAQVVEESVATPIEQEVNGAQDMLYMNSVSSNDGRMVLNVTFDISRDLDLATVDVQNRVALANSRLPAEVVSRGISVKKQSPDMLLVINLSSPDGSRDTLFLNNYAKINITDALARVPGVGNVTVFGERDYGMRVWLDPDKLARLGLTSSDVAQAIREQNVQAPAGQIGLPPAPPGQEFQLSVQVKGRLADPEEFADIIVRTGKGAEMVRVRDVGRVELGSQSYSAFTRLNGNPTCTIQVYQLPGANALDVVEKIRAIMAEQAGYFPPGVSYTIPYDTTKFVTASIHEVIKTLFEAVLLVLIVVYVFLQNGRATLIPMLTVPVSLVGAFAFMQVFGFSINTLTLFGLVLAIGIVVDDAIVVVEAVQHKIDHEKLPPKEATKAAMAEVAGPVIAISLVLISVFVPVAFMGGVTGRLYQQFALTLAVSVALSAICALTLSPALCALILRPAGEGKGPLGAFFRGFNRVFDACTRGYAAGVRVAIRRMLVTIVCLIAVGAGAWHLLVTLPTGFVPDEDQGYFIVNTMLPEGASLERNDAVVKQLEQTLSADPAVADVLALGGFNLLTSTYSSYSSVLFVILKPWEDRATPQLSLDAVMDRTRKQFAGVQEAIVMAFNPSPIPGLGSTGGFQFELQDRTGGPVAELAATAYDFLAEARNMPAVTGLFTDFSVDVPQLFYNLDRDKVQTLGIPPKTVFEALQTYLGGLYVNDFNKFGRTYRVMLQAEPRFRTSPADIERFYVRSSADEMVPLSTLGVTKDIRGPEYIRRFNLFRTVEISGGTPEGFSSGQSLKSMAALARDKLPQGFGYAWTGIAYQEASSGGQSVFIFGLALLMVFLVLAAQYESWAVPFAVILAVPMAVLGAMGAQMLRGLENNVYAQIGLVMLIGLAAKNAILIVEFAKARHEAGDSPAEAAVSASILRFRPILMTSFAFILGVVPMLVAKGAGAASRHALGTAVFGGMIAATVLGVYFVPALYCGIQRLVSRGGAEGKGTEIKVD</sequence>
<dbReference type="InterPro" id="IPR000731">
    <property type="entry name" value="SSD"/>
</dbReference>
<dbReference type="FunFam" id="3.30.70.1430:FF:000001">
    <property type="entry name" value="Efflux pump membrane transporter"/>
    <property type="match status" value="1"/>
</dbReference>
<dbReference type="GO" id="GO:0015562">
    <property type="term" value="F:efflux transmembrane transporter activity"/>
    <property type="evidence" value="ECO:0007669"/>
    <property type="project" value="InterPro"/>
</dbReference>
<dbReference type="NCBIfam" id="NF000282">
    <property type="entry name" value="RND_permease_1"/>
    <property type="match status" value="1"/>
</dbReference>
<dbReference type="NCBIfam" id="TIGR00915">
    <property type="entry name" value="2A0602"/>
    <property type="match status" value="1"/>
</dbReference>
<feature type="transmembrane region" description="Helical" evidence="9">
    <location>
        <begin position="968"/>
        <end position="989"/>
    </location>
</feature>
<dbReference type="Gene3D" id="3.30.2090.10">
    <property type="entry name" value="Multidrug efflux transporter AcrB TolC docking domain, DN and DC subdomains"/>
    <property type="match status" value="2"/>
</dbReference>
<dbReference type="Gene3D" id="1.20.1640.10">
    <property type="entry name" value="Multidrug efflux transporter AcrB transmembrane domain"/>
    <property type="match status" value="2"/>
</dbReference>
<dbReference type="EMBL" id="CP026538">
    <property type="protein sequence ID" value="QAZ69069.1"/>
    <property type="molecule type" value="Genomic_DNA"/>
</dbReference>
<accession>A0A4P6I4X7</accession>
<dbReference type="GO" id="GO:0009636">
    <property type="term" value="P:response to toxic substance"/>
    <property type="evidence" value="ECO:0007669"/>
    <property type="project" value="UniProtKB-ARBA"/>
</dbReference>
<protein>
    <submittedName>
        <fullName evidence="11">Hydrophobe/amphiphile efflux-1 family RND transporter</fullName>
    </submittedName>
</protein>
<dbReference type="RefSeq" id="WP_129355109.1">
    <property type="nucleotide sequence ID" value="NZ_CP026538.1"/>
</dbReference>
<dbReference type="InterPro" id="IPR001036">
    <property type="entry name" value="Acrflvin-R"/>
</dbReference>
<evidence type="ECO:0000256" key="8">
    <source>
        <dbReference type="ARBA" id="ARBA00023136"/>
    </source>
</evidence>
<dbReference type="GO" id="GO:0042910">
    <property type="term" value="F:xenobiotic transmembrane transporter activity"/>
    <property type="evidence" value="ECO:0007669"/>
    <property type="project" value="TreeGrafter"/>
</dbReference>
<feature type="transmembrane region" description="Helical" evidence="9">
    <location>
        <begin position="1001"/>
        <end position="1024"/>
    </location>
</feature>
<evidence type="ECO:0000256" key="4">
    <source>
        <dbReference type="ARBA" id="ARBA00022475"/>
    </source>
</evidence>